<keyword evidence="3" id="KW-0804">Transcription</keyword>
<accession>A0A370GLU0</accession>
<dbReference type="AlphaFoldDB" id="A0A370GLU0"/>
<dbReference type="RefSeq" id="WP_068030956.1">
    <property type="nucleotide sequence ID" value="NZ_QQAZ01000016.1"/>
</dbReference>
<dbReference type="GO" id="GO:0000976">
    <property type="term" value="F:transcription cis-regulatory region binding"/>
    <property type="evidence" value="ECO:0007669"/>
    <property type="project" value="TreeGrafter"/>
</dbReference>
<dbReference type="EMBL" id="QQAZ01000016">
    <property type="protein sequence ID" value="RDI44728.1"/>
    <property type="molecule type" value="Genomic_DNA"/>
</dbReference>
<evidence type="ECO:0000259" key="5">
    <source>
        <dbReference type="PROSITE" id="PS50977"/>
    </source>
</evidence>
<dbReference type="InterPro" id="IPR036271">
    <property type="entry name" value="Tet_transcr_reg_TetR-rel_C_sf"/>
</dbReference>
<dbReference type="OrthoDB" id="4823039at2"/>
<dbReference type="Pfam" id="PF00440">
    <property type="entry name" value="TetR_N"/>
    <property type="match status" value="1"/>
</dbReference>
<name>A0A370GLU0_9NOCA</name>
<evidence type="ECO:0000256" key="1">
    <source>
        <dbReference type="ARBA" id="ARBA00023015"/>
    </source>
</evidence>
<reference evidence="6 7" key="1">
    <citation type="submission" date="2018-07" db="EMBL/GenBank/DDBJ databases">
        <title>Genomic Encyclopedia of Type Strains, Phase IV (KMG-IV): sequencing the most valuable type-strain genomes for metagenomic binning, comparative biology and taxonomic classification.</title>
        <authorList>
            <person name="Goeker M."/>
        </authorList>
    </citation>
    <scope>NUCLEOTIDE SEQUENCE [LARGE SCALE GENOMIC DNA]</scope>
    <source>
        <strain evidence="6 7">DSM 44952</strain>
    </source>
</reference>
<dbReference type="PRINTS" id="PR00455">
    <property type="entry name" value="HTHTETR"/>
</dbReference>
<dbReference type="InterPro" id="IPR050109">
    <property type="entry name" value="HTH-type_TetR-like_transc_reg"/>
</dbReference>
<proteinExistence type="predicted"/>
<dbReference type="Proteomes" id="UP000255355">
    <property type="component" value="Unassembled WGS sequence"/>
</dbReference>
<evidence type="ECO:0000313" key="6">
    <source>
        <dbReference type="EMBL" id="RDI44728.1"/>
    </source>
</evidence>
<evidence type="ECO:0000256" key="4">
    <source>
        <dbReference type="PROSITE-ProRule" id="PRU00335"/>
    </source>
</evidence>
<gene>
    <name evidence="6" type="ORF">DFR68_116118</name>
</gene>
<keyword evidence="1" id="KW-0805">Transcription regulation</keyword>
<dbReference type="PANTHER" id="PTHR30055:SF234">
    <property type="entry name" value="HTH-TYPE TRANSCRIPTIONAL REGULATOR BETI"/>
    <property type="match status" value="1"/>
</dbReference>
<dbReference type="InterPro" id="IPR001647">
    <property type="entry name" value="HTH_TetR"/>
</dbReference>
<dbReference type="SUPFAM" id="SSF46689">
    <property type="entry name" value="Homeodomain-like"/>
    <property type="match status" value="1"/>
</dbReference>
<protein>
    <submittedName>
        <fullName evidence="6">TetR family transcriptional regulator</fullName>
    </submittedName>
</protein>
<comment type="caution">
    <text evidence="6">The sequence shown here is derived from an EMBL/GenBank/DDBJ whole genome shotgun (WGS) entry which is preliminary data.</text>
</comment>
<evidence type="ECO:0000256" key="3">
    <source>
        <dbReference type="ARBA" id="ARBA00023163"/>
    </source>
</evidence>
<organism evidence="6 7">
    <name type="scientific">Nocardia mexicana</name>
    <dbReference type="NCBI Taxonomy" id="279262"/>
    <lineage>
        <taxon>Bacteria</taxon>
        <taxon>Bacillati</taxon>
        <taxon>Actinomycetota</taxon>
        <taxon>Actinomycetes</taxon>
        <taxon>Mycobacteriales</taxon>
        <taxon>Nocardiaceae</taxon>
        <taxon>Nocardia</taxon>
    </lineage>
</organism>
<dbReference type="SUPFAM" id="SSF48498">
    <property type="entry name" value="Tetracyclin repressor-like, C-terminal domain"/>
    <property type="match status" value="1"/>
</dbReference>
<dbReference type="InterPro" id="IPR009057">
    <property type="entry name" value="Homeodomain-like_sf"/>
</dbReference>
<feature type="domain" description="HTH tetR-type" evidence="5">
    <location>
        <begin position="14"/>
        <end position="74"/>
    </location>
</feature>
<dbReference type="Gene3D" id="1.10.357.10">
    <property type="entry name" value="Tetracycline Repressor, domain 2"/>
    <property type="match status" value="1"/>
</dbReference>
<feature type="DNA-binding region" description="H-T-H motif" evidence="4">
    <location>
        <begin position="37"/>
        <end position="56"/>
    </location>
</feature>
<dbReference type="STRING" id="1210089.GCA_001613165_07348"/>
<sequence length="204" mass="22439">MTEAPKTRRAEYAEATRAAIIDAARRLYARQGYFATTVEEIAKQARVAPATVYAVGGGKQGLLRTLVDLWSEAPIVAEALERQSALTDPDEILRYVAGVVATMRQDYGDIMRVVLATAPNNPEAAEALHVATQRYRDAISTVATHVSEAGGLHPKMTTQRAADILWFYFGYAGFFTLVDDNGWTFEQAEHWLVEQATAALHRAP</sequence>
<dbReference type="GO" id="GO:0003700">
    <property type="term" value="F:DNA-binding transcription factor activity"/>
    <property type="evidence" value="ECO:0007669"/>
    <property type="project" value="TreeGrafter"/>
</dbReference>
<evidence type="ECO:0000256" key="2">
    <source>
        <dbReference type="ARBA" id="ARBA00023125"/>
    </source>
</evidence>
<keyword evidence="7" id="KW-1185">Reference proteome</keyword>
<keyword evidence="2 4" id="KW-0238">DNA-binding</keyword>
<evidence type="ECO:0000313" key="7">
    <source>
        <dbReference type="Proteomes" id="UP000255355"/>
    </source>
</evidence>
<dbReference type="PROSITE" id="PS50977">
    <property type="entry name" value="HTH_TETR_2"/>
    <property type="match status" value="1"/>
</dbReference>
<dbReference type="PANTHER" id="PTHR30055">
    <property type="entry name" value="HTH-TYPE TRANSCRIPTIONAL REGULATOR RUTR"/>
    <property type="match status" value="1"/>
</dbReference>